<dbReference type="Pfam" id="PF04801">
    <property type="entry name" value="RPC5"/>
    <property type="match status" value="1"/>
</dbReference>
<dbReference type="PANTHER" id="PTHR12069:SF0">
    <property type="entry name" value="DNA-DIRECTED RNA POLYMERASE III SUBUNIT RPC5"/>
    <property type="match status" value="1"/>
</dbReference>
<dbReference type="AlphaFoldDB" id="A0AAV7I3C8"/>
<feature type="region of interest" description="Disordered" evidence="1">
    <location>
        <begin position="435"/>
        <end position="501"/>
    </location>
</feature>
<feature type="compositionally biased region" description="Basic and acidic residues" evidence="1">
    <location>
        <begin position="153"/>
        <end position="167"/>
    </location>
</feature>
<evidence type="ECO:0008006" key="4">
    <source>
        <dbReference type="Google" id="ProtNLM"/>
    </source>
</evidence>
<gene>
    <name evidence="2" type="ORF">KQX54_016417</name>
</gene>
<dbReference type="Proteomes" id="UP000826195">
    <property type="component" value="Unassembled WGS sequence"/>
</dbReference>
<evidence type="ECO:0000313" key="3">
    <source>
        <dbReference type="Proteomes" id="UP000826195"/>
    </source>
</evidence>
<sequence>MTDSNNLESDNDPVEFEFPVLLSTSLADKLYIFQYPIRPASKGYDNTTFLKTSIKPENQEFRIEVGLDCNSANYDQRKGEKIAMDADGPFDRCENDKDRYFQGEFMDKTVLQSSRAVPDCSNYAVGTFQGNELHITPLKSIVQLRPQFNYLEQNEKNKDDESKKNGNESDEEETKAISVTFSRNRTDASKKLQEQSFENHSKKSLEELWIDTQYMNAESTQAQLTRLEMFCSINEISKNSLGLSCKDYLHMLAQSTNSDEHLNINGSANERSSHYMSSRSLLDQIRKILKDAKVISFKQLRSMIDSKHENTDVLKYLQQVAVLVQGNWVVQSDLVFPKDKTSSQNGINADLMCRARDYILLTFTENEFVTREAISKVIKLPAEEIEEILTNLGTAVPEKGWKLLIPPNTEFTSKHSDIAHRQASYWETKRKQLKEALGASNHPPQRQRQRSTRESIGSENEERNVGRGKKTVRDSSISDDGAAELVKTKKNVKSRKVSETT</sequence>
<evidence type="ECO:0000256" key="1">
    <source>
        <dbReference type="SAM" id="MobiDB-lite"/>
    </source>
</evidence>
<reference evidence="2 3" key="1">
    <citation type="journal article" date="2021" name="J. Hered.">
        <title>A chromosome-level genome assembly of the parasitoid wasp, Cotesia glomerata (Hymenoptera: Braconidae).</title>
        <authorList>
            <person name="Pinto B.J."/>
            <person name="Weis J.J."/>
            <person name="Gamble T."/>
            <person name="Ode P.J."/>
            <person name="Paul R."/>
            <person name="Zaspel J.M."/>
        </authorList>
    </citation>
    <scope>NUCLEOTIDE SEQUENCE [LARGE SCALE GENOMIC DNA]</scope>
    <source>
        <strain evidence="2">CgM1</strain>
    </source>
</reference>
<name>A0AAV7I3C8_COTGL</name>
<dbReference type="PANTHER" id="PTHR12069">
    <property type="entry name" value="DNA-DIRECTED RNA POLYMERASES III 80 KDA POLYPEPTIDE RNA POLYMERASE III SUBUNIT 5"/>
    <property type="match status" value="1"/>
</dbReference>
<dbReference type="InterPro" id="IPR006886">
    <property type="entry name" value="RNA_pol_III_Rpc5"/>
</dbReference>
<dbReference type="GO" id="GO:0042797">
    <property type="term" value="P:tRNA transcription by RNA polymerase III"/>
    <property type="evidence" value="ECO:0007669"/>
    <property type="project" value="TreeGrafter"/>
</dbReference>
<keyword evidence="3" id="KW-1185">Reference proteome</keyword>
<feature type="region of interest" description="Disordered" evidence="1">
    <location>
        <begin position="152"/>
        <end position="182"/>
    </location>
</feature>
<accession>A0AAV7I3C8</accession>
<organism evidence="2 3">
    <name type="scientific">Cotesia glomerata</name>
    <name type="common">Lepidopteran parasitic wasp</name>
    <name type="synonym">Apanteles glomeratus</name>
    <dbReference type="NCBI Taxonomy" id="32391"/>
    <lineage>
        <taxon>Eukaryota</taxon>
        <taxon>Metazoa</taxon>
        <taxon>Ecdysozoa</taxon>
        <taxon>Arthropoda</taxon>
        <taxon>Hexapoda</taxon>
        <taxon>Insecta</taxon>
        <taxon>Pterygota</taxon>
        <taxon>Neoptera</taxon>
        <taxon>Endopterygota</taxon>
        <taxon>Hymenoptera</taxon>
        <taxon>Apocrita</taxon>
        <taxon>Ichneumonoidea</taxon>
        <taxon>Braconidae</taxon>
        <taxon>Microgastrinae</taxon>
        <taxon>Cotesia</taxon>
    </lineage>
</organism>
<dbReference type="GO" id="GO:0005666">
    <property type="term" value="C:RNA polymerase III complex"/>
    <property type="evidence" value="ECO:0007669"/>
    <property type="project" value="TreeGrafter"/>
</dbReference>
<dbReference type="EMBL" id="JAHXZJ010002609">
    <property type="protein sequence ID" value="KAH0540333.1"/>
    <property type="molecule type" value="Genomic_DNA"/>
</dbReference>
<protein>
    <recommendedName>
        <fullName evidence="4">DNA-directed RNA polymerase III subunit RPC5</fullName>
    </recommendedName>
</protein>
<proteinExistence type="predicted"/>
<comment type="caution">
    <text evidence="2">The sequence shown here is derived from an EMBL/GenBank/DDBJ whole genome shotgun (WGS) entry which is preliminary data.</text>
</comment>
<evidence type="ECO:0000313" key="2">
    <source>
        <dbReference type="EMBL" id="KAH0540333.1"/>
    </source>
</evidence>